<dbReference type="Pfam" id="PF13522">
    <property type="entry name" value="GATase_6"/>
    <property type="match status" value="1"/>
</dbReference>
<dbReference type="InterPro" id="IPR017932">
    <property type="entry name" value="GATase_2_dom"/>
</dbReference>
<evidence type="ECO:0000256" key="5">
    <source>
        <dbReference type="ARBA" id="ARBA00022679"/>
    </source>
</evidence>
<dbReference type="EC" id="2.4.2.14" evidence="3 8"/>
<sequence>MDIEDLAHSSSSYNAASRQDPLATRAGPLVAEGLEQMSERRYNEKCGVFGVFNVEKASHTCYYGLVGLQHRGQEGSGMVTGDILPELKSGMGKEFDIHKGMGLVTDTFTPEVLNTLKGNCAVGHTRYSTAGGKTQLAGYQPFAVRYALGNLALAHNGNLSNFNELRTFFEHHGVLMQTSVDSELFLHLISHSKRRSQIDQIFDAMTQAEGAFSCVVMTDESMICVRDPNGFRPLVLGKLPKRGVNGTDGFCVASETCALDLCKAEYVRDVEPGEMIVINFKSVKSGTFASLHLPNKFGVSQCIFEYVYFARPDSMVFGDYVTKVRRAHGRQLAREHPVPEVGEGELPPVVIPVPDSATHATIGFVEESVRLGRACIQDLGFFRNPYVGRSFIAPSQEYRDLKVRCKFNPLTHVCKDRVVVLLDDSIVRGTTARQLIGLVRSAGAKEVHFRVASPPVTDPCFFGMDFPSKGELLFNQHHGDIPSMAAWLGVKTMGYLSANGLVESTIEASGARYGFCRACFTGVYPVPVNAEEPTPLAANVPENIFTKR</sequence>
<dbReference type="PROSITE" id="PS51278">
    <property type="entry name" value="GATASE_TYPE_2"/>
    <property type="match status" value="1"/>
</dbReference>
<comment type="similarity">
    <text evidence="2 8">In the C-terminal section; belongs to the purine/pyrimidine phosphoribosyltransferase family.</text>
</comment>
<evidence type="ECO:0000256" key="12">
    <source>
        <dbReference type="SAM" id="MobiDB-lite"/>
    </source>
</evidence>
<dbReference type="InterPro" id="IPR035584">
    <property type="entry name" value="PurF_N"/>
</dbReference>
<dbReference type="EMBL" id="HBKN01038842">
    <property type="protein sequence ID" value="CAE2326345.1"/>
    <property type="molecule type" value="Transcribed_RNA"/>
</dbReference>
<keyword evidence="7" id="KW-0315">Glutamine amidotransferase</keyword>
<evidence type="ECO:0000256" key="9">
    <source>
        <dbReference type="PIRSR" id="PIRSR000485-1"/>
    </source>
</evidence>
<comment type="cofactor">
    <cofactor evidence="10">
        <name>Mg(2+)</name>
        <dbReference type="ChEBI" id="CHEBI:18420"/>
    </cofactor>
    <text evidence="10">Binds 1 Mg(2+) ion per subunit.</text>
</comment>
<evidence type="ECO:0000256" key="6">
    <source>
        <dbReference type="ARBA" id="ARBA00022755"/>
    </source>
</evidence>
<keyword evidence="10" id="KW-0460">Magnesium</keyword>
<dbReference type="HAMAP" id="MF_01931">
    <property type="entry name" value="PurF"/>
    <property type="match status" value="1"/>
</dbReference>
<dbReference type="CDD" id="cd06223">
    <property type="entry name" value="PRTases_typeI"/>
    <property type="match status" value="1"/>
</dbReference>
<dbReference type="PIRSF" id="PIRSF000485">
    <property type="entry name" value="Amd_phspho_trans"/>
    <property type="match status" value="1"/>
</dbReference>
<proteinExistence type="inferred from homology"/>
<feature type="binding site" evidence="11">
    <location>
        <position position="519"/>
    </location>
    <ligand>
        <name>[4Fe-4S] cluster</name>
        <dbReference type="ChEBI" id="CHEBI:49883"/>
    </ligand>
</feature>
<dbReference type="OMA" id="QPKGDHV"/>
<evidence type="ECO:0000256" key="10">
    <source>
        <dbReference type="PIRSR" id="PIRSR000485-2"/>
    </source>
</evidence>
<feature type="active site" description="Nucleophile" evidence="9">
    <location>
        <position position="46"/>
    </location>
</feature>
<keyword evidence="5 8" id="KW-0808">Transferase</keyword>
<keyword evidence="10" id="KW-0479">Metal-binding</keyword>
<evidence type="ECO:0000313" key="14">
    <source>
        <dbReference type="EMBL" id="CAE2326345.1"/>
    </source>
</evidence>
<feature type="domain" description="Glutamine amidotransferase type-2" evidence="13">
    <location>
        <begin position="46"/>
        <end position="281"/>
    </location>
</feature>
<feature type="binding site" evidence="11">
    <location>
        <position position="460"/>
    </location>
    <ligand>
        <name>[4Fe-4S] cluster</name>
        <dbReference type="ChEBI" id="CHEBI:49883"/>
    </ligand>
</feature>
<keyword evidence="4 8" id="KW-0328">Glycosyltransferase</keyword>
<dbReference type="GO" id="GO:0009113">
    <property type="term" value="P:purine nucleobase biosynthetic process"/>
    <property type="evidence" value="ECO:0007669"/>
    <property type="project" value="InterPro"/>
</dbReference>
<evidence type="ECO:0000256" key="11">
    <source>
        <dbReference type="PIRSR" id="PIRSR000485-3"/>
    </source>
</evidence>
<evidence type="ECO:0000256" key="1">
    <source>
        <dbReference type="ARBA" id="ARBA00005209"/>
    </source>
</evidence>
<dbReference type="NCBIfam" id="TIGR01134">
    <property type="entry name" value="purF"/>
    <property type="match status" value="1"/>
</dbReference>
<evidence type="ECO:0000256" key="8">
    <source>
        <dbReference type="PIRNR" id="PIRNR000485"/>
    </source>
</evidence>
<keyword evidence="6 8" id="KW-0658">Purine biosynthesis</keyword>
<comment type="pathway">
    <text evidence="1 8">Purine metabolism; IMP biosynthesis via de novo pathway; N(1)-(5-phospho-D-ribosyl)glycinamide from 5-phospho-alpha-D-ribose 1-diphosphate: step 1/2.</text>
</comment>
<feature type="binding site" evidence="10">
    <location>
        <position position="423"/>
    </location>
    <ligand>
        <name>Mg(2+)</name>
        <dbReference type="ChEBI" id="CHEBI:18420"/>
    </ligand>
</feature>
<accession>A0A7S4P7I3</accession>
<dbReference type="InterPro" id="IPR029057">
    <property type="entry name" value="PRTase-like"/>
</dbReference>
<dbReference type="Gene3D" id="3.40.50.2020">
    <property type="match status" value="1"/>
</dbReference>
<feature type="binding site" evidence="10">
    <location>
        <position position="356"/>
    </location>
    <ligand>
        <name>Mg(2+)</name>
        <dbReference type="ChEBI" id="CHEBI:18420"/>
    </ligand>
</feature>
<dbReference type="Gene3D" id="3.60.20.10">
    <property type="entry name" value="Glutamine Phosphoribosylpyrophosphate, subunit 1, domain 1"/>
    <property type="match status" value="1"/>
</dbReference>
<evidence type="ECO:0000259" key="13">
    <source>
        <dbReference type="PROSITE" id="PS51278"/>
    </source>
</evidence>
<keyword evidence="11" id="KW-0411">Iron-sulfur</keyword>
<keyword evidence="11" id="KW-0408">Iron</keyword>
<feature type="binding site" evidence="10">
    <location>
        <position position="424"/>
    </location>
    <ligand>
        <name>Mg(2+)</name>
        <dbReference type="ChEBI" id="CHEBI:18420"/>
    </ligand>
</feature>
<name>A0A7S4P7I3_GUITH</name>
<dbReference type="GO" id="GO:0051536">
    <property type="term" value="F:iron-sulfur cluster binding"/>
    <property type="evidence" value="ECO:0007669"/>
    <property type="project" value="UniProtKB-KW"/>
</dbReference>
<dbReference type="GO" id="GO:0004044">
    <property type="term" value="F:amidophosphoribosyltransferase activity"/>
    <property type="evidence" value="ECO:0007669"/>
    <property type="project" value="UniProtKB-EC"/>
</dbReference>
<dbReference type="GO" id="GO:0046872">
    <property type="term" value="F:metal ion binding"/>
    <property type="evidence" value="ECO:0007669"/>
    <property type="project" value="UniProtKB-KW"/>
</dbReference>
<feature type="region of interest" description="Disordered" evidence="12">
    <location>
        <begin position="1"/>
        <end position="20"/>
    </location>
</feature>
<dbReference type="GO" id="GO:0006189">
    <property type="term" value="P:'de novo' IMP biosynthetic process"/>
    <property type="evidence" value="ECO:0007669"/>
    <property type="project" value="UniProtKB-UniPathway"/>
</dbReference>
<dbReference type="UniPathway" id="UPA00074">
    <property type="reaction ID" value="UER00124"/>
</dbReference>
<protein>
    <recommendedName>
        <fullName evidence="3 8">Amidophosphoribosyltransferase</fullName>
        <shortName evidence="8">ATase</shortName>
        <ecNumber evidence="3 8">2.4.2.14</ecNumber>
    </recommendedName>
    <alternativeName>
        <fullName evidence="8">Glutamine phosphoribosylpyrophosphate amidotransferase</fullName>
    </alternativeName>
</protein>
<reference evidence="14" key="1">
    <citation type="submission" date="2021-01" db="EMBL/GenBank/DDBJ databases">
        <authorList>
            <person name="Corre E."/>
            <person name="Pelletier E."/>
            <person name="Niang G."/>
            <person name="Scheremetjew M."/>
            <person name="Finn R."/>
            <person name="Kale V."/>
            <person name="Holt S."/>
            <person name="Cochrane G."/>
            <person name="Meng A."/>
            <person name="Brown T."/>
            <person name="Cohen L."/>
        </authorList>
    </citation>
    <scope>NUCLEOTIDE SEQUENCE</scope>
    <source>
        <strain evidence="14">CCMP 2712</strain>
    </source>
</reference>
<dbReference type="SUPFAM" id="SSF56235">
    <property type="entry name" value="N-terminal nucleophile aminohydrolases (Ntn hydrolases)"/>
    <property type="match status" value="1"/>
</dbReference>
<evidence type="ECO:0000256" key="2">
    <source>
        <dbReference type="ARBA" id="ARBA00010138"/>
    </source>
</evidence>
<dbReference type="InterPro" id="IPR000836">
    <property type="entry name" value="PRTase_dom"/>
</dbReference>
<feature type="compositionally biased region" description="Polar residues" evidence="12">
    <location>
        <begin position="8"/>
        <end position="17"/>
    </location>
</feature>
<evidence type="ECO:0000256" key="7">
    <source>
        <dbReference type="ARBA" id="ARBA00022962"/>
    </source>
</evidence>
<gene>
    <name evidence="14" type="ORF">GTHE00462_LOCUS30428</name>
</gene>
<dbReference type="SUPFAM" id="SSF53271">
    <property type="entry name" value="PRTase-like"/>
    <property type="match status" value="1"/>
</dbReference>
<feature type="binding site" evidence="11">
    <location>
        <position position="516"/>
    </location>
    <ligand>
        <name>[4Fe-4S] cluster</name>
        <dbReference type="ChEBI" id="CHEBI:49883"/>
    </ligand>
</feature>
<comment type="cofactor">
    <cofactor evidence="11">
        <name>[4Fe-4S] cluster</name>
        <dbReference type="ChEBI" id="CHEBI:49883"/>
    </cofactor>
    <text evidence="11">Binds 1 [4Fe-4S] cluster per subunit.</text>
</comment>
<dbReference type="CDD" id="cd00715">
    <property type="entry name" value="GPATase_N"/>
    <property type="match status" value="1"/>
</dbReference>
<dbReference type="PANTHER" id="PTHR11907">
    <property type="entry name" value="AMIDOPHOSPHORIBOSYLTRANSFERASE"/>
    <property type="match status" value="1"/>
</dbReference>
<evidence type="ECO:0000256" key="4">
    <source>
        <dbReference type="ARBA" id="ARBA00022676"/>
    </source>
</evidence>
<organism evidence="14">
    <name type="scientific">Guillardia theta</name>
    <name type="common">Cryptophyte</name>
    <name type="synonym">Cryptomonas phi</name>
    <dbReference type="NCBI Taxonomy" id="55529"/>
    <lineage>
        <taxon>Eukaryota</taxon>
        <taxon>Cryptophyceae</taxon>
        <taxon>Pyrenomonadales</taxon>
        <taxon>Geminigeraceae</taxon>
        <taxon>Guillardia</taxon>
    </lineage>
</organism>
<dbReference type="InterPro" id="IPR029055">
    <property type="entry name" value="Ntn_hydrolases_N"/>
</dbReference>
<dbReference type="InterPro" id="IPR005854">
    <property type="entry name" value="PurF"/>
</dbReference>
<feature type="binding site" evidence="11">
    <location>
        <position position="302"/>
    </location>
    <ligand>
        <name>[4Fe-4S] cluster</name>
        <dbReference type="ChEBI" id="CHEBI:49883"/>
    </ligand>
</feature>
<dbReference type="AlphaFoldDB" id="A0A7S4P7I3"/>
<comment type="catalytic activity">
    <reaction evidence="8">
        <text>5-phospho-beta-D-ribosylamine + L-glutamate + diphosphate = 5-phospho-alpha-D-ribose 1-diphosphate + L-glutamine + H2O</text>
        <dbReference type="Rhea" id="RHEA:14905"/>
        <dbReference type="ChEBI" id="CHEBI:15377"/>
        <dbReference type="ChEBI" id="CHEBI:29985"/>
        <dbReference type="ChEBI" id="CHEBI:33019"/>
        <dbReference type="ChEBI" id="CHEBI:58017"/>
        <dbReference type="ChEBI" id="CHEBI:58359"/>
        <dbReference type="ChEBI" id="CHEBI:58681"/>
        <dbReference type="EC" id="2.4.2.14"/>
    </reaction>
</comment>
<evidence type="ECO:0000256" key="3">
    <source>
        <dbReference type="ARBA" id="ARBA00011941"/>
    </source>
</evidence>